<evidence type="ECO:0000313" key="1">
    <source>
        <dbReference type="EMBL" id="ETO36354.1"/>
    </source>
</evidence>
<accession>X6PE76</accession>
<protein>
    <submittedName>
        <fullName evidence="1">Uncharacterized protein</fullName>
    </submittedName>
</protein>
<name>X6PE76_RETFI</name>
<reference evidence="1 2" key="1">
    <citation type="journal article" date="2013" name="Curr. Biol.">
        <title>The Genome of the Foraminiferan Reticulomyxa filosa.</title>
        <authorList>
            <person name="Glockner G."/>
            <person name="Hulsmann N."/>
            <person name="Schleicher M."/>
            <person name="Noegel A.A."/>
            <person name="Eichinger L."/>
            <person name="Gallinger C."/>
            <person name="Pawlowski J."/>
            <person name="Sierra R."/>
            <person name="Euteneuer U."/>
            <person name="Pillet L."/>
            <person name="Moustafa A."/>
            <person name="Platzer M."/>
            <person name="Groth M."/>
            <person name="Szafranski K."/>
            <person name="Schliwa M."/>
        </authorList>
    </citation>
    <scope>NUCLEOTIDE SEQUENCE [LARGE SCALE GENOMIC DNA]</scope>
</reference>
<dbReference type="Proteomes" id="UP000023152">
    <property type="component" value="Unassembled WGS sequence"/>
</dbReference>
<proteinExistence type="predicted"/>
<dbReference type="EMBL" id="ASPP01000755">
    <property type="protein sequence ID" value="ETO36354.1"/>
    <property type="molecule type" value="Genomic_DNA"/>
</dbReference>
<dbReference type="AlphaFoldDB" id="X6PE76"/>
<gene>
    <name evidence="1" type="ORF">RFI_00709</name>
</gene>
<keyword evidence="2" id="KW-1185">Reference proteome</keyword>
<sequence>MFWRFRRVSGKEQMEQEKFDKLVSGLEEMSAERQMIEQRIHETHPSIKTSHQTGEIALNAIFKINTGSGVKAIQLSPNGELLACACFDDEESEGIPELQLYRDQKKFTFQ</sequence>
<organism evidence="1 2">
    <name type="scientific">Reticulomyxa filosa</name>
    <dbReference type="NCBI Taxonomy" id="46433"/>
    <lineage>
        <taxon>Eukaryota</taxon>
        <taxon>Sar</taxon>
        <taxon>Rhizaria</taxon>
        <taxon>Retaria</taxon>
        <taxon>Foraminifera</taxon>
        <taxon>Monothalamids</taxon>
        <taxon>Reticulomyxidae</taxon>
        <taxon>Reticulomyxa</taxon>
    </lineage>
</organism>
<evidence type="ECO:0000313" key="2">
    <source>
        <dbReference type="Proteomes" id="UP000023152"/>
    </source>
</evidence>
<feature type="non-terminal residue" evidence="1">
    <location>
        <position position="110"/>
    </location>
</feature>
<comment type="caution">
    <text evidence="1">The sequence shown here is derived from an EMBL/GenBank/DDBJ whole genome shotgun (WGS) entry which is preliminary data.</text>
</comment>